<dbReference type="PROSITE" id="PS50966">
    <property type="entry name" value="ZF_SWIM"/>
    <property type="match status" value="1"/>
</dbReference>
<dbReference type="Pfam" id="PF10551">
    <property type="entry name" value="MULE"/>
    <property type="match status" value="1"/>
</dbReference>
<feature type="compositionally biased region" description="Low complexity" evidence="5">
    <location>
        <begin position="993"/>
        <end position="1015"/>
    </location>
</feature>
<feature type="region of interest" description="Disordered" evidence="5">
    <location>
        <begin position="817"/>
        <end position="900"/>
    </location>
</feature>
<reference evidence="7" key="1">
    <citation type="submission" date="2019-10" db="EMBL/GenBank/DDBJ databases">
        <authorList>
            <person name="Zhang R."/>
            <person name="Pan Y."/>
            <person name="Wang J."/>
            <person name="Ma R."/>
            <person name="Yu S."/>
        </authorList>
    </citation>
    <scope>NUCLEOTIDE SEQUENCE</scope>
    <source>
        <strain evidence="7">LA-IB0</strain>
        <tissue evidence="7">Leaf</tissue>
    </source>
</reference>
<feature type="compositionally biased region" description="Polar residues" evidence="5">
    <location>
        <begin position="831"/>
        <end position="841"/>
    </location>
</feature>
<keyword evidence="8" id="KW-1185">Reference proteome</keyword>
<feature type="compositionally biased region" description="Basic and acidic residues" evidence="5">
    <location>
        <begin position="771"/>
        <end position="780"/>
    </location>
</feature>
<feature type="compositionally biased region" description="Low complexity" evidence="5">
    <location>
        <begin position="857"/>
        <end position="871"/>
    </location>
</feature>
<dbReference type="Pfam" id="PF04434">
    <property type="entry name" value="SWIM"/>
    <property type="match status" value="1"/>
</dbReference>
<dbReference type="InterPro" id="IPR006564">
    <property type="entry name" value="Znf_PMZ"/>
</dbReference>
<dbReference type="PANTHER" id="PTHR31973:SF191">
    <property type="entry name" value="OS05G0489400 PROTEIN"/>
    <property type="match status" value="1"/>
</dbReference>
<dbReference type="AlphaFoldDB" id="A0AAV6XZQ2"/>
<dbReference type="Proteomes" id="UP000826271">
    <property type="component" value="Unassembled WGS sequence"/>
</dbReference>
<protein>
    <recommendedName>
        <fullName evidence="6">SWIM-type domain-containing protein</fullName>
    </recommendedName>
</protein>
<name>A0AAV6XZQ2_9LAMI</name>
<feature type="region of interest" description="Disordered" evidence="5">
    <location>
        <begin position="770"/>
        <end position="800"/>
    </location>
</feature>
<keyword evidence="3" id="KW-0862">Zinc</keyword>
<dbReference type="Pfam" id="PF03108">
    <property type="entry name" value="DBD_Tnp_Mut"/>
    <property type="match status" value="1"/>
</dbReference>
<keyword evidence="2 4" id="KW-0863">Zinc-finger</keyword>
<comment type="caution">
    <text evidence="7">The sequence shown here is derived from an EMBL/GenBank/DDBJ whole genome shotgun (WGS) entry which is preliminary data.</text>
</comment>
<accession>A0AAV6XZQ2</accession>
<dbReference type="InterPro" id="IPR018289">
    <property type="entry name" value="MULE_transposase_dom"/>
</dbReference>
<dbReference type="Pfam" id="PF26130">
    <property type="entry name" value="PB1-like"/>
    <property type="match status" value="1"/>
</dbReference>
<evidence type="ECO:0000256" key="3">
    <source>
        <dbReference type="ARBA" id="ARBA00022833"/>
    </source>
</evidence>
<sequence>MGDDGCFTIKLYYNGIMRHNPKQYIDGDVEYFDFVDIDKLGMPDFWGFAEEVGYSVRGSVRYWHKYGKTMDKGRYLEHDNTVLAINKHIPSNYEVEIYLEHLDGRGIVESQAECSGVVNDSESGLGENVQPVEEPVEETVEVAVFSETDEEDSDFYDSEYDFEEDDKLFEVYVDPDIELMGSKDKGKSVLEENEYVTEKMYDRMQNEEGDEDCVDDSDSLDSACGSDDESPGKKYPKFNPRANSKNPDLELGLVFDSKQQAKFAIQSHCLRRGMMVQFEKNDGSRLRAKCKNKGCVWTVHVSLMQGDHTWQIKTYNPEHSNCYWNYNNKSLRSNWIGKTFVKKFKSNPKLGTSAFRDEICTTLKANVSRSQAYRAKRKALKIMQGNIEDQFSRIRDYCNELKRTDDKATVILKLTEDEEGIRFHRLYICFSACKDGFKAACRPVVGVDGCFLKGQKGGQLLSAVGIDPNNNIFPICFALVEGETKDTWMWFLNLLDGDLGISENQYRWTFMSDKQKGLIPAFESLFPDAENRFCVRHLHTNMKKDGFGGMAVKNALWAAARASRIEEFGRRLEELKAIDELAYSWLVKKPPNQWSRSHFSPFPKCDILLNNMCECFNSFILDAREKPIIPMLETIRALLMTRLQLNREKAEKWDSAICPKIRTLLIKNMKDAGECIPIRSDEWNFQIVGPFDQYTVNVKEMSCSCRRWELTGIPCRHAISAIWCRNENPEMYVHKYYNVEEYKKCYEKPIMPINGPDLWPKCQLVPPLPPKYDEKADVGRPQKQRRRQPDEPPAPGIQTKLRGVIRKKNKCRLCGTVGHNSKGCKRKRNTVNEQTQTQGSNAGAGHGPTPHSPVNPQTAAVQVATSSASSSGVNQKTTQTKEKLQVRRPSKKGVNIGGTSNRIASVNVNNQGPTIHTPMLIKGGKNYITLTNLRASSGNQSNSGPNSGNPSLKPPTHPNMVSQPSNVAASQSASKSVSMSGKSASQPAPKYTSQAPPKSASQPSGSSVSKKFWRP</sequence>
<proteinExistence type="predicted"/>
<dbReference type="PANTHER" id="PTHR31973">
    <property type="entry name" value="POLYPROTEIN, PUTATIVE-RELATED"/>
    <property type="match status" value="1"/>
</dbReference>
<dbReference type="InterPro" id="IPR007527">
    <property type="entry name" value="Znf_SWIM"/>
</dbReference>
<dbReference type="SMART" id="SM00575">
    <property type="entry name" value="ZnF_PMZ"/>
    <property type="match status" value="1"/>
</dbReference>
<evidence type="ECO:0000256" key="1">
    <source>
        <dbReference type="ARBA" id="ARBA00022723"/>
    </source>
</evidence>
<evidence type="ECO:0000259" key="6">
    <source>
        <dbReference type="PROSITE" id="PS50966"/>
    </source>
</evidence>
<dbReference type="InterPro" id="IPR058594">
    <property type="entry name" value="PB1-like_dom_pln"/>
</dbReference>
<feature type="domain" description="SWIM-type" evidence="6">
    <location>
        <begin position="694"/>
        <end position="726"/>
    </location>
</feature>
<feature type="region of interest" description="Disordered" evidence="5">
    <location>
        <begin position="204"/>
        <end position="243"/>
    </location>
</feature>
<feature type="region of interest" description="Disordered" evidence="5">
    <location>
        <begin position="935"/>
        <end position="1015"/>
    </location>
</feature>
<evidence type="ECO:0000256" key="4">
    <source>
        <dbReference type="PROSITE-ProRule" id="PRU00325"/>
    </source>
</evidence>
<dbReference type="GO" id="GO:0008270">
    <property type="term" value="F:zinc ion binding"/>
    <property type="evidence" value="ECO:0007669"/>
    <property type="project" value="UniProtKB-KW"/>
</dbReference>
<feature type="compositionally biased region" description="Acidic residues" evidence="5">
    <location>
        <begin position="207"/>
        <end position="219"/>
    </location>
</feature>
<evidence type="ECO:0000313" key="8">
    <source>
        <dbReference type="Proteomes" id="UP000826271"/>
    </source>
</evidence>
<evidence type="ECO:0000313" key="7">
    <source>
        <dbReference type="EMBL" id="KAG8387984.1"/>
    </source>
</evidence>
<keyword evidence="1" id="KW-0479">Metal-binding</keyword>
<evidence type="ECO:0000256" key="5">
    <source>
        <dbReference type="SAM" id="MobiDB-lite"/>
    </source>
</evidence>
<dbReference type="InterPro" id="IPR004332">
    <property type="entry name" value="Transposase_MuDR"/>
</dbReference>
<evidence type="ECO:0000256" key="2">
    <source>
        <dbReference type="ARBA" id="ARBA00022771"/>
    </source>
</evidence>
<gene>
    <name evidence="7" type="ORF">BUALT_Bualt02G0077900</name>
</gene>
<dbReference type="EMBL" id="WHWC01000002">
    <property type="protein sequence ID" value="KAG8387984.1"/>
    <property type="molecule type" value="Genomic_DNA"/>
</dbReference>
<feature type="compositionally biased region" description="Low complexity" evidence="5">
    <location>
        <begin position="965"/>
        <end position="986"/>
    </location>
</feature>
<organism evidence="7 8">
    <name type="scientific">Buddleja alternifolia</name>
    <dbReference type="NCBI Taxonomy" id="168488"/>
    <lineage>
        <taxon>Eukaryota</taxon>
        <taxon>Viridiplantae</taxon>
        <taxon>Streptophyta</taxon>
        <taxon>Embryophyta</taxon>
        <taxon>Tracheophyta</taxon>
        <taxon>Spermatophyta</taxon>
        <taxon>Magnoliopsida</taxon>
        <taxon>eudicotyledons</taxon>
        <taxon>Gunneridae</taxon>
        <taxon>Pentapetalae</taxon>
        <taxon>asterids</taxon>
        <taxon>lamiids</taxon>
        <taxon>Lamiales</taxon>
        <taxon>Scrophulariaceae</taxon>
        <taxon>Buddlejeae</taxon>
        <taxon>Buddleja</taxon>
    </lineage>
</organism>
<feature type="compositionally biased region" description="Low complexity" evidence="5">
    <location>
        <begin position="936"/>
        <end position="951"/>
    </location>
</feature>